<dbReference type="OrthoDB" id="3910484at2759"/>
<evidence type="ECO:0000313" key="2">
    <source>
        <dbReference type="Proteomes" id="UP000799640"/>
    </source>
</evidence>
<dbReference type="EMBL" id="ML996693">
    <property type="protein sequence ID" value="KAF2401207.1"/>
    <property type="molecule type" value="Genomic_DNA"/>
</dbReference>
<dbReference type="Proteomes" id="UP000799640">
    <property type="component" value="Unassembled WGS sequence"/>
</dbReference>
<accession>A0A6G1HZE9</accession>
<gene>
    <name evidence="1" type="ORF">EJ06DRAFT_382535</name>
</gene>
<reference evidence="1" key="1">
    <citation type="journal article" date="2020" name="Stud. Mycol.">
        <title>101 Dothideomycetes genomes: a test case for predicting lifestyles and emergence of pathogens.</title>
        <authorList>
            <person name="Haridas S."/>
            <person name="Albert R."/>
            <person name="Binder M."/>
            <person name="Bloem J."/>
            <person name="Labutti K."/>
            <person name="Salamov A."/>
            <person name="Andreopoulos B."/>
            <person name="Baker S."/>
            <person name="Barry K."/>
            <person name="Bills G."/>
            <person name="Bluhm B."/>
            <person name="Cannon C."/>
            <person name="Castanera R."/>
            <person name="Culley D."/>
            <person name="Daum C."/>
            <person name="Ezra D."/>
            <person name="Gonzalez J."/>
            <person name="Henrissat B."/>
            <person name="Kuo A."/>
            <person name="Liang C."/>
            <person name="Lipzen A."/>
            <person name="Lutzoni F."/>
            <person name="Magnuson J."/>
            <person name="Mondo S."/>
            <person name="Nolan M."/>
            <person name="Ohm R."/>
            <person name="Pangilinan J."/>
            <person name="Park H.-J."/>
            <person name="Ramirez L."/>
            <person name="Alfaro M."/>
            <person name="Sun H."/>
            <person name="Tritt A."/>
            <person name="Yoshinaga Y."/>
            <person name="Zwiers L.-H."/>
            <person name="Turgeon B."/>
            <person name="Goodwin S."/>
            <person name="Spatafora J."/>
            <person name="Crous P."/>
            <person name="Grigoriev I."/>
        </authorList>
    </citation>
    <scope>NUCLEOTIDE SEQUENCE</scope>
    <source>
        <strain evidence="1">CBS 262.69</strain>
    </source>
</reference>
<name>A0A6G1HZE9_9PEZI</name>
<sequence>MDPNSEIIVRTLKGFPNNAALLSGKLVTVFEDGSPADYEHGVYIHHILVADVGKTTFPFALCPDTQVKKYVGPWTASFVLDAVGAGFIQVGNDAVNGANIYAARGKDSSIKSAFMTGFNDMFLMEAEIVNYRPDNQTVYINAELEYLPEKPEGYLDASTVIFSATGCNNPGYKPPNQNPQYNHTSEDFVMKQDGTIVNMR</sequence>
<keyword evidence="2" id="KW-1185">Reference proteome</keyword>
<dbReference type="AlphaFoldDB" id="A0A6G1HZE9"/>
<organism evidence="1 2">
    <name type="scientific">Trichodelitschia bisporula</name>
    <dbReference type="NCBI Taxonomy" id="703511"/>
    <lineage>
        <taxon>Eukaryota</taxon>
        <taxon>Fungi</taxon>
        <taxon>Dikarya</taxon>
        <taxon>Ascomycota</taxon>
        <taxon>Pezizomycotina</taxon>
        <taxon>Dothideomycetes</taxon>
        <taxon>Dothideomycetes incertae sedis</taxon>
        <taxon>Phaeotrichales</taxon>
        <taxon>Phaeotrichaceae</taxon>
        <taxon>Trichodelitschia</taxon>
    </lineage>
</organism>
<proteinExistence type="predicted"/>
<evidence type="ECO:0000313" key="1">
    <source>
        <dbReference type="EMBL" id="KAF2401207.1"/>
    </source>
</evidence>
<protein>
    <submittedName>
        <fullName evidence="1">Uncharacterized protein</fullName>
    </submittedName>
</protein>